<organism evidence="3 4">
    <name type="scientific">Flavobacterium aurantiibacter</name>
    <dbReference type="NCBI Taxonomy" id="2023067"/>
    <lineage>
        <taxon>Bacteria</taxon>
        <taxon>Pseudomonadati</taxon>
        <taxon>Bacteroidota</taxon>
        <taxon>Flavobacteriia</taxon>
        <taxon>Flavobacteriales</taxon>
        <taxon>Flavobacteriaceae</taxon>
        <taxon>Flavobacterium</taxon>
    </lineage>
</organism>
<dbReference type="SMART" id="SM00448">
    <property type="entry name" value="REC"/>
    <property type="match status" value="1"/>
</dbReference>
<protein>
    <recommendedName>
        <fullName evidence="2">Response regulatory domain-containing protein</fullName>
    </recommendedName>
</protein>
<keyword evidence="1" id="KW-0597">Phosphoprotein</keyword>
<sequence length="156" mass="17966">MKKHIRLFMVDDHPFILSAYKNTVDRFRPDEYSVTHTEAADAREAYLAIKNNSNFDVAFLDISIPPSPEHHVYSGLDLANILKEKMPACKVVLLTMHTEKVRFQEVIDQVNPAGLIIKNDLTFEELLNAFEQILQNNNYYSESVIKIIEENDTTKP</sequence>
<evidence type="ECO:0000313" key="3">
    <source>
        <dbReference type="EMBL" id="OYQ43675.1"/>
    </source>
</evidence>
<proteinExistence type="predicted"/>
<name>A0A255ZS24_9FLAO</name>
<evidence type="ECO:0000259" key="2">
    <source>
        <dbReference type="PROSITE" id="PS50110"/>
    </source>
</evidence>
<gene>
    <name evidence="3" type="ORF">CHX27_09390</name>
</gene>
<dbReference type="GO" id="GO:0000160">
    <property type="term" value="P:phosphorelay signal transduction system"/>
    <property type="evidence" value="ECO:0007669"/>
    <property type="project" value="InterPro"/>
</dbReference>
<dbReference type="Gene3D" id="3.40.50.2300">
    <property type="match status" value="1"/>
</dbReference>
<dbReference type="OrthoDB" id="651456at2"/>
<evidence type="ECO:0000313" key="4">
    <source>
        <dbReference type="Proteomes" id="UP000216035"/>
    </source>
</evidence>
<dbReference type="EMBL" id="NOXX01000200">
    <property type="protein sequence ID" value="OYQ43675.1"/>
    <property type="molecule type" value="Genomic_DNA"/>
</dbReference>
<reference evidence="3 4" key="1">
    <citation type="submission" date="2017-07" db="EMBL/GenBank/DDBJ databases">
        <title>Flavobacterium cyanobacteriorum sp. nov., isolated from cyanobacterial aggregates in a eutrophic lake.</title>
        <authorList>
            <person name="Cai H."/>
        </authorList>
    </citation>
    <scope>NUCLEOTIDE SEQUENCE [LARGE SCALE GENOMIC DNA]</scope>
    <source>
        <strain evidence="3 4">TH167</strain>
    </source>
</reference>
<dbReference type="InterPro" id="IPR001789">
    <property type="entry name" value="Sig_transdc_resp-reg_receiver"/>
</dbReference>
<feature type="domain" description="Response regulatory" evidence="2">
    <location>
        <begin position="6"/>
        <end position="134"/>
    </location>
</feature>
<keyword evidence="4" id="KW-1185">Reference proteome</keyword>
<dbReference type="InterPro" id="IPR011006">
    <property type="entry name" value="CheY-like_superfamily"/>
</dbReference>
<dbReference type="AlphaFoldDB" id="A0A255ZS24"/>
<dbReference type="SUPFAM" id="SSF52172">
    <property type="entry name" value="CheY-like"/>
    <property type="match status" value="1"/>
</dbReference>
<accession>A0A255ZS24</accession>
<feature type="modified residue" description="4-aspartylphosphate" evidence="1">
    <location>
        <position position="61"/>
    </location>
</feature>
<evidence type="ECO:0000256" key="1">
    <source>
        <dbReference type="PROSITE-ProRule" id="PRU00169"/>
    </source>
</evidence>
<dbReference type="PROSITE" id="PS50110">
    <property type="entry name" value="RESPONSE_REGULATORY"/>
    <property type="match status" value="1"/>
</dbReference>
<comment type="caution">
    <text evidence="3">The sequence shown here is derived from an EMBL/GenBank/DDBJ whole genome shotgun (WGS) entry which is preliminary data.</text>
</comment>
<dbReference type="Pfam" id="PF00072">
    <property type="entry name" value="Response_reg"/>
    <property type="match status" value="1"/>
</dbReference>
<dbReference type="RefSeq" id="WP_094486518.1">
    <property type="nucleotide sequence ID" value="NZ_NOXX01000200.1"/>
</dbReference>
<dbReference type="Proteomes" id="UP000216035">
    <property type="component" value="Unassembled WGS sequence"/>
</dbReference>